<evidence type="ECO:0000256" key="1">
    <source>
        <dbReference type="SAM" id="MobiDB-lite"/>
    </source>
</evidence>
<evidence type="ECO:0000313" key="2">
    <source>
        <dbReference type="EMBL" id="GAA2428635.1"/>
    </source>
</evidence>
<sequence>MNDQAADARTAAPSPQTLAALRGSPREQHRLRRKPPRRTAELPPVRTDRARRRRAGKAGR</sequence>
<proteinExistence type="predicted"/>
<gene>
    <name evidence="2" type="ORF">GCM10010405_09090</name>
</gene>
<evidence type="ECO:0000313" key="3">
    <source>
        <dbReference type="Proteomes" id="UP001501638"/>
    </source>
</evidence>
<reference evidence="2 3" key="1">
    <citation type="journal article" date="2019" name="Int. J. Syst. Evol. Microbiol.">
        <title>The Global Catalogue of Microorganisms (GCM) 10K type strain sequencing project: providing services to taxonomists for standard genome sequencing and annotation.</title>
        <authorList>
            <consortium name="The Broad Institute Genomics Platform"/>
            <consortium name="The Broad Institute Genome Sequencing Center for Infectious Disease"/>
            <person name="Wu L."/>
            <person name="Ma J."/>
        </authorList>
    </citation>
    <scope>NUCLEOTIDE SEQUENCE [LARGE SCALE GENOMIC DNA]</scope>
    <source>
        <strain evidence="2 3">JCM 6305</strain>
    </source>
</reference>
<dbReference type="Proteomes" id="UP001501638">
    <property type="component" value="Unassembled WGS sequence"/>
</dbReference>
<dbReference type="EMBL" id="BAAASZ010000007">
    <property type="protein sequence ID" value="GAA2428635.1"/>
    <property type="molecule type" value="Genomic_DNA"/>
</dbReference>
<accession>A0ABN3JH43</accession>
<feature type="compositionally biased region" description="Basic residues" evidence="1">
    <location>
        <begin position="49"/>
        <end position="60"/>
    </location>
</feature>
<organism evidence="2 3">
    <name type="scientific">Streptomyces macrosporus</name>
    <dbReference type="NCBI Taxonomy" id="44032"/>
    <lineage>
        <taxon>Bacteria</taxon>
        <taxon>Bacillati</taxon>
        <taxon>Actinomycetota</taxon>
        <taxon>Actinomycetes</taxon>
        <taxon>Kitasatosporales</taxon>
        <taxon>Streptomycetaceae</taxon>
        <taxon>Streptomyces</taxon>
    </lineage>
</organism>
<comment type="caution">
    <text evidence="2">The sequence shown here is derived from an EMBL/GenBank/DDBJ whole genome shotgun (WGS) entry which is preliminary data.</text>
</comment>
<protein>
    <submittedName>
        <fullName evidence="2">Uncharacterized protein</fullName>
    </submittedName>
</protein>
<feature type="region of interest" description="Disordered" evidence="1">
    <location>
        <begin position="1"/>
        <end position="60"/>
    </location>
</feature>
<name>A0ABN3JH43_9ACTN</name>
<keyword evidence="3" id="KW-1185">Reference proteome</keyword>